<name>A0A409YMN1_9AGAR</name>
<reference evidence="2 3" key="1">
    <citation type="journal article" date="2018" name="Evol. Lett.">
        <title>Horizontal gene cluster transfer increased hallucinogenic mushroom diversity.</title>
        <authorList>
            <person name="Reynolds H.T."/>
            <person name="Vijayakumar V."/>
            <person name="Gluck-Thaler E."/>
            <person name="Korotkin H.B."/>
            <person name="Matheny P.B."/>
            <person name="Slot J.C."/>
        </authorList>
    </citation>
    <scope>NUCLEOTIDE SEQUENCE [LARGE SCALE GENOMIC DNA]</scope>
    <source>
        <strain evidence="2 3">2629</strain>
    </source>
</reference>
<keyword evidence="3" id="KW-1185">Reference proteome</keyword>
<gene>
    <name evidence="2" type="ORF">CVT24_013402</name>
</gene>
<organism evidence="2 3">
    <name type="scientific">Panaeolus cyanescens</name>
    <dbReference type="NCBI Taxonomy" id="181874"/>
    <lineage>
        <taxon>Eukaryota</taxon>
        <taxon>Fungi</taxon>
        <taxon>Dikarya</taxon>
        <taxon>Basidiomycota</taxon>
        <taxon>Agaricomycotina</taxon>
        <taxon>Agaricomycetes</taxon>
        <taxon>Agaricomycetidae</taxon>
        <taxon>Agaricales</taxon>
        <taxon>Agaricineae</taxon>
        <taxon>Galeropsidaceae</taxon>
        <taxon>Panaeolus</taxon>
    </lineage>
</organism>
<dbReference type="Proteomes" id="UP000284842">
    <property type="component" value="Unassembled WGS sequence"/>
</dbReference>
<dbReference type="AlphaFoldDB" id="A0A409YMN1"/>
<comment type="caution">
    <text evidence="2">The sequence shown here is derived from an EMBL/GenBank/DDBJ whole genome shotgun (WGS) entry which is preliminary data.</text>
</comment>
<feature type="compositionally biased region" description="Low complexity" evidence="1">
    <location>
        <begin position="24"/>
        <end position="36"/>
    </location>
</feature>
<evidence type="ECO:0000313" key="2">
    <source>
        <dbReference type="EMBL" id="PPR04329.1"/>
    </source>
</evidence>
<accession>A0A409YMN1</accession>
<dbReference type="EMBL" id="NHTK01000962">
    <property type="protein sequence ID" value="PPR04329.1"/>
    <property type="molecule type" value="Genomic_DNA"/>
</dbReference>
<sequence>MPLLKLSSIPSNSNNNFDLNFPSDTESWTSSTPSSPVLRFETPRTTLTAELTEPFEDLGQMSASTSRRSLSRASDDHHMVPAGMYRILSAINPNCSLDLSGYDNESIIDTIASGTSRHEPTKNDALALRASILWCADRHFIIFRRKLSFGA</sequence>
<proteinExistence type="predicted"/>
<evidence type="ECO:0000256" key="1">
    <source>
        <dbReference type="SAM" id="MobiDB-lite"/>
    </source>
</evidence>
<protein>
    <submittedName>
        <fullName evidence="2">Uncharacterized protein</fullName>
    </submittedName>
</protein>
<dbReference type="InParanoid" id="A0A409YMN1"/>
<feature type="region of interest" description="Disordered" evidence="1">
    <location>
        <begin position="24"/>
        <end position="43"/>
    </location>
</feature>
<evidence type="ECO:0000313" key="3">
    <source>
        <dbReference type="Proteomes" id="UP000284842"/>
    </source>
</evidence>